<evidence type="ECO:0000313" key="4">
    <source>
        <dbReference type="Proteomes" id="UP000000267"/>
    </source>
</evidence>
<accession>A7TSD0</accession>
<evidence type="ECO:0008006" key="5">
    <source>
        <dbReference type="Google" id="ProtNLM"/>
    </source>
</evidence>
<dbReference type="AlphaFoldDB" id="A7TSD0"/>
<dbReference type="OMA" id="VKLWEDI"/>
<dbReference type="EMBL" id="DS480506">
    <property type="protein sequence ID" value="EDO14815.1"/>
    <property type="molecule type" value="Genomic_DNA"/>
</dbReference>
<dbReference type="InterPro" id="IPR013945">
    <property type="entry name" value="Pkr1"/>
</dbReference>
<dbReference type="Pfam" id="PF08636">
    <property type="entry name" value="Pkr1"/>
    <property type="match status" value="1"/>
</dbReference>
<feature type="transmembrane region" description="Helical" evidence="2">
    <location>
        <begin position="21"/>
        <end position="41"/>
    </location>
</feature>
<dbReference type="InParanoid" id="A7TSD0"/>
<evidence type="ECO:0000256" key="2">
    <source>
        <dbReference type="SAM" id="Phobius"/>
    </source>
</evidence>
<protein>
    <recommendedName>
        <fullName evidence="5">V-type ATPase assembly factor PKR1</fullName>
    </recommendedName>
</protein>
<dbReference type="GO" id="GO:0070072">
    <property type="term" value="P:vacuolar proton-transporting V-type ATPase complex assembly"/>
    <property type="evidence" value="ECO:0007669"/>
    <property type="project" value="EnsemblFungi"/>
</dbReference>
<dbReference type="GO" id="GO:0005789">
    <property type="term" value="C:endoplasmic reticulum membrane"/>
    <property type="evidence" value="ECO:0007669"/>
    <property type="project" value="EnsemblFungi"/>
</dbReference>
<keyword evidence="4" id="KW-1185">Reference proteome</keyword>
<feature type="compositionally biased region" description="Low complexity" evidence="1">
    <location>
        <begin position="89"/>
        <end position="112"/>
    </location>
</feature>
<dbReference type="HOGENOM" id="CLU_068499_1_0_1"/>
<keyword evidence="2" id="KW-0812">Transmembrane</keyword>
<dbReference type="KEGG" id="vpo:Kpol_339p2"/>
<feature type="transmembrane region" description="Helical" evidence="2">
    <location>
        <begin position="47"/>
        <end position="68"/>
    </location>
</feature>
<reference evidence="3 4" key="1">
    <citation type="journal article" date="2007" name="Proc. Natl. Acad. Sci. U.S.A.">
        <title>Independent sorting-out of thousands of duplicated gene pairs in two yeast species descended from a whole-genome duplication.</title>
        <authorList>
            <person name="Scannell D.R."/>
            <person name="Frank A.C."/>
            <person name="Conant G.C."/>
            <person name="Byrne K.P."/>
            <person name="Woolfit M."/>
            <person name="Wolfe K.H."/>
        </authorList>
    </citation>
    <scope>NUCLEOTIDE SEQUENCE [LARGE SCALE GENOMIC DNA]</scope>
    <source>
        <strain evidence="4">ATCC 22028 / DSM 70294 / BCRC 21397 / CBS 2163 / NBRC 10782 / NRRL Y-8283 / UCD 57-17</strain>
    </source>
</reference>
<evidence type="ECO:0000313" key="3">
    <source>
        <dbReference type="EMBL" id="EDO14815.1"/>
    </source>
</evidence>
<dbReference type="RefSeq" id="XP_001642673.1">
    <property type="nucleotide sequence ID" value="XM_001642623.1"/>
</dbReference>
<dbReference type="eggNOG" id="ENOG502S6V3">
    <property type="taxonomic scope" value="Eukaryota"/>
</dbReference>
<dbReference type="Proteomes" id="UP000000267">
    <property type="component" value="Unassembled WGS sequence"/>
</dbReference>
<sequence length="112" mass="12414">MSNFFVQLWESIFSPGTTPQLIIATHASFFALLLTLASLIYTTGGNIHFIIMFALASVLWLTVIWFIYELQSVQLKSNKELEEPQSQESSAPKVATTTATKKASTSVKSRKA</sequence>
<keyword evidence="2" id="KW-0472">Membrane</keyword>
<dbReference type="OrthoDB" id="9626941at2759"/>
<dbReference type="FunCoup" id="A7TSD0">
    <property type="interactions" value="46"/>
</dbReference>
<dbReference type="PhylomeDB" id="A7TSD0"/>
<gene>
    <name evidence="3" type="ORF">Kpol_339p2</name>
</gene>
<proteinExistence type="predicted"/>
<feature type="region of interest" description="Disordered" evidence="1">
    <location>
        <begin position="81"/>
        <end position="112"/>
    </location>
</feature>
<organism evidence="4">
    <name type="scientific">Vanderwaltozyma polyspora (strain ATCC 22028 / DSM 70294 / BCRC 21397 / CBS 2163 / NBRC 10782 / NRRL Y-8283 / UCD 57-17)</name>
    <name type="common">Kluyveromyces polysporus</name>
    <dbReference type="NCBI Taxonomy" id="436907"/>
    <lineage>
        <taxon>Eukaryota</taxon>
        <taxon>Fungi</taxon>
        <taxon>Dikarya</taxon>
        <taxon>Ascomycota</taxon>
        <taxon>Saccharomycotina</taxon>
        <taxon>Saccharomycetes</taxon>
        <taxon>Saccharomycetales</taxon>
        <taxon>Saccharomycetaceae</taxon>
        <taxon>Vanderwaltozyma</taxon>
    </lineage>
</organism>
<dbReference type="GeneID" id="5542849"/>
<keyword evidence="2" id="KW-1133">Transmembrane helix</keyword>
<evidence type="ECO:0000256" key="1">
    <source>
        <dbReference type="SAM" id="MobiDB-lite"/>
    </source>
</evidence>
<name>A7TSD0_VANPO</name>
<dbReference type="PANTHER" id="PTHR28251">
    <property type="entry name" value="V-TYPE ATPASE ASSEMBLY FACTOR PKR1"/>
    <property type="match status" value="1"/>
</dbReference>
<dbReference type="PANTHER" id="PTHR28251:SF1">
    <property type="entry name" value="V-TYPE ATPASE ASSEMBLY FACTOR PKR1"/>
    <property type="match status" value="1"/>
</dbReference>